<comment type="cofactor">
    <cofactor evidence="1">
        <name>Zn(2+)</name>
        <dbReference type="ChEBI" id="CHEBI:29105"/>
    </cofactor>
</comment>
<dbReference type="InterPro" id="IPR018163">
    <property type="entry name" value="Thr/Ala-tRNA-synth_IIc_edit"/>
</dbReference>
<keyword evidence="4" id="KW-1185">Reference proteome</keyword>
<dbReference type="GO" id="GO:0043039">
    <property type="term" value="P:tRNA aminoacylation"/>
    <property type="evidence" value="ECO:0007669"/>
    <property type="project" value="InterPro"/>
</dbReference>
<dbReference type="PANTHER" id="PTHR43462:SF2">
    <property type="entry name" value="THREONYL AND ALANYL TRNA SYNTHETASE SECOND ADDITIONAL DOMAIN-CONTAINING PROTEIN"/>
    <property type="match status" value="1"/>
</dbReference>
<evidence type="ECO:0000256" key="1">
    <source>
        <dbReference type="ARBA" id="ARBA00001947"/>
    </source>
</evidence>
<dbReference type="InterPro" id="IPR051335">
    <property type="entry name" value="Alanyl-tRNA_Editing_Enzymes"/>
</dbReference>
<dbReference type="SUPFAM" id="SSF55186">
    <property type="entry name" value="ThrRS/AlaRS common domain"/>
    <property type="match status" value="1"/>
</dbReference>
<reference evidence="3" key="1">
    <citation type="submission" date="2023-03" db="EMBL/GenBank/DDBJ databases">
        <authorList>
            <person name="Steffen K."/>
            <person name="Cardenas P."/>
        </authorList>
    </citation>
    <scope>NUCLEOTIDE SEQUENCE</scope>
</reference>
<feature type="domain" description="Threonyl/alanyl tRNA synthetase SAD" evidence="2">
    <location>
        <begin position="58"/>
        <end position="99"/>
    </location>
</feature>
<dbReference type="SMART" id="SM00863">
    <property type="entry name" value="tRNA_SAD"/>
    <property type="match status" value="1"/>
</dbReference>
<sequence>MYQFLSQGYHFPDGPYVEYIGNIPADKRGQVLTDLNREATRLVKEAIPVGVRRNEKGERMVNVGGTECMCGGTHVQNTADIRYFTATKIKKNKKNVRVSYNLNGE</sequence>
<dbReference type="Pfam" id="PF07973">
    <property type="entry name" value="tRNA_SAD"/>
    <property type="match status" value="1"/>
</dbReference>
<dbReference type="Gene3D" id="3.30.980.10">
    <property type="entry name" value="Threonyl-trna Synthetase, Chain A, domain 2"/>
    <property type="match status" value="1"/>
</dbReference>
<dbReference type="Proteomes" id="UP001174909">
    <property type="component" value="Unassembled WGS sequence"/>
</dbReference>
<evidence type="ECO:0000259" key="2">
    <source>
        <dbReference type="SMART" id="SM00863"/>
    </source>
</evidence>
<gene>
    <name evidence="3" type="ORF">GBAR_LOCUS8555</name>
</gene>
<proteinExistence type="predicted"/>
<dbReference type="AlphaFoldDB" id="A0AA35RMY3"/>
<dbReference type="InterPro" id="IPR012947">
    <property type="entry name" value="tRNA_SAD"/>
</dbReference>
<comment type="caution">
    <text evidence="3">The sequence shown here is derived from an EMBL/GenBank/DDBJ whole genome shotgun (WGS) entry which is preliminary data.</text>
</comment>
<accession>A0AA35RMY3</accession>
<evidence type="ECO:0000313" key="4">
    <source>
        <dbReference type="Proteomes" id="UP001174909"/>
    </source>
</evidence>
<dbReference type="GO" id="GO:0004812">
    <property type="term" value="F:aminoacyl-tRNA ligase activity"/>
    <property type="evidence" value="ECO:0007669"/>
    <property type="project" value="InterPro"/>
</dbReference>
<dbReference type="EMBL" id="CASHTH010001269">
    <property type="protein sequence ID" value="CAI8013516.1"/>
    <property type="molecule type" value="Genomic_DNA"/>
</dbReference>
<name>A0AA35RMY3_GEOBA</name>
<organism evidence="3 4">
    <name type="scientific">Geodia barretti</name>
    <name type="common">Barrett's horny sponge</name>
    <dbReference type="NCBI Taxonomy" id="519541"/>
    <lineage>
        <taxon>Eukaryota</taxon>
        <taxon>Metazoa</taxon>
        <taxon>Porifera</taxon>
        <taxon>Demospongiae</taxon>
        <taxon>Heteroscleromorpha</taxon>
        <taxon>Tetractinellida</taxon>
        <taxon>Astrophorina</taxon>
        <taxon>Geodiidae</taxon>
        <taxon>Geodia</taxon>
    </lineage>
</organism>
<dbReference type="PANTHER" id="PTHR43462">
    <property type="entry name" value="ALANYL-TRNA EDITING PROTEIN"/>
    <property type="match status" value="1"/>
</dbReference>
<evidence type="ECO:0000313" key="3">
    <source>
        <dbReference type="EMBL" id="CAI8013516.1"/>
    </source>
</evidence>
<dbReference type="GO" id="GO:0005524">
    <property type="term" value="F:ATP binding"/>
    <property type="evidence" value="ECO:0007669"/>
    <property type="project" value="InterPro"/>
</dbReference>
<protein>
    <recommendedName>
        <fullName evidence="2">Threonyl/alanyl tRNA synthetase SAD domain-containing protein</fullName>
    </recommendedName>
</protein>